<dbReference type="EMBL" id="CP157484">
    <property type="protein sequence ID" value="XBO36963.1"/>
    <property type="molecule type" value="Genomic_DNA"/>
</dbReference>
<name>A0AAU7J9K4_9HYPH</name>
<gene>
    <name evidence="2" type="ORF">ABEG18_14585</name>
</gene>
<dbReference type="Pfam" id="PF14087">
    <property type="entry name" value="DUF4267"/>
    <property type="match status" value="1"/>
</dbReference>
<feature type="transmembrane region" description="Helical" evidence="1">
    <location>
        <begin position="87"/>
        <end position="107"/>
    </location>
</feature>
<feature type="transmembrane region" description="Helical" evidence="1">
    <location>
        <begin position="119"/>
        <end position="137"/>
    </location>
</feature>
<evidence type="ECO:0000313" key="2">
    <source>
        <dbReference type="EMBL" id="XBO36963.1"/>
    </source>
</evidence>
<feature type="transmembrane region" description="Helical" evidence="1">
    <location>
        <begin position="175"/>
        <end position="191"/>
    </location>
</feature>
<reference evidence="2" key="1">
    <citation type="submission" date="2024-05" db="EMBL/GenBank/DDBJ databases">
        <authorList>
            <person name="Kim S."/>
            <person name="Heo J."/>
            <person name="Choi H."/>
            <person name="Choi Y."/>
            <person name="Kwon S.-W."/>
            <person name="Kim Y."/>
        </authorList>
    </citation>
    <scope>NUCLEOTIDE SEQUENCE</scope>
    <source>
        <strain evidence="2">KACC 23698</strain>
    </source>
</reference>
<dbReference type="RefSeq" id="WP_406853785.1">
    <property type="nucleotide sequence ID" value="NZ_CP157484.1"/>
</dbReference>
<keyword evidence="1" id="KW-1133">Transmembrane helix</keyword>
<feature type="transmembrane region" description="Helical" evidence="1">
    <location>
        <begin position="144"/>
        <end position="163"/>
    </location>
</feature>
<protein>
    <submittedName>
        <fullName evidence="2">DUF4267 domain-containing protein</fullName>
    </submittedName>
</protein>
<keyword evidence="1" id="KW-0472">Membrane</keyword>
<proteinExistence type="predicted"/>
<sequence length="192" mass="20107">MTRGTDGFATCSRPRPAEPCLDGLSARWSGRDSGYDKGCHQRIEHGPDAADLSLVGANPHQPVTLGDFGLRDAHAQSGAQGRQPRHVVVVAFRALAAPVRFATYLGLPLSDEGDAPLVQVYGLRALFVGWVIMILLANGGMRRLGAAAFAAVVMAVGDAWLTIRAKASRATITRHLAIATALAAAGVLLMSG</sequence>
<accession>A0AAU7J9K4</accession>
<keyword evidence="1" id="KW-0812">Transmembrane</keyword>
<dbReference type="AlphaFoldDB" id="A0AAU7J9K4"/>
<dbReference type="InterPro" id="IPR025363">
    <property type="entry name" value="DUF4267"/>
</dbReference>
<organism evidence="2">
    <name type="scientific">Alsobacter sp. KACC 23698</name>
    <dbReference type="NCBI Taxonomy" id="3149229"/>
    <lineage>
        <taxon>Bacteria</taxon>
        <taxon>Pseudomonadati</taxon>
        <taxon>Pseudomonadota</taxon>
        <taxon>Alphaproteobacteria</taxon>
        <taxon>Hyphomicrobiales</taxon>
        <taxon>Alsobacteraceae</taxon>
        <taxon>Alsobacter</taxon>
    </lineage>
</organism>
<evidence type="ECO:0000256" key="1">
    <source>
        <dbReference type="SAM" id="Phobius"/>
    </source>
</evidence>